<dbReference type="EMBL" id="QFFM01000003">
    <property type="protein sequence ID" value="PWG66632.1"/>
    <property type="molecule type" value="Genomic_DNA"/>
</dbReference>
<evidence type="ECO:0000313" key="2">
    <source>
        <dbReference type="Proteomes" id="UP000245876"/>
    </source>
</evidence>
<comment type="caution">
    <text evidence="1">The sequence shown here is derived from an EMBL/GenBank/DDBJ whole genome shotgun (WGS) entry which is preliminary data.</text>
</comment>
<dbReference type="RefSeq" id="WP_109056201.1">
    <property type="nucleotide sequence ID" value="NZ_QFFM01000003.1"/>
</dbReference>
<dbReference type="Proteomes" id="UP000245876">
    <property type="component" value="Unassembled WGS sequence"/>
</dbReference>
<evidence type="ECO:0000313" key="1">
    <source>
        <dbReference type="EMBL" id="PWG66632.1"/>
    </source>
</evidence>
<name>A0A2U2NBY1_9BIFI</name>
<protein>
    <submittedName>
        <fullName evidence="1">Uncharacterized protein</fullName>
    </submittedName>
</protein>
<organism evidence="1 2">
    <name type="scientific">Bifidobacterium callitrichidarum</name>
    <dbReference type="NCBI Taxonomy" id="2052941"/>
    <lineage>
        <taxon>Bacteria</taxon>
        <taxon>Bacillati</taxon>
        <taxon>Actinomycetota</taxon>
        <taxon>Actinomycetes</taxon>
        <taxon>Bifidobacteriales</taxon>
        <taxon>Bifidobacteriaceae</taxon>
        <taxon>Bifidobacterium</taxon>
    </lineage>
</organism>
<gene>
    <name evidence="1" type="ORF">DF196_01655</name>
</gene>
<reference evidence="1 2" key="1">
    <citation type="journal article" date="2018" name="Int. J. Syst. Evol. Microbiol.">
        <title>Bifidobacterium callitrichidarum sp. nov. from the faeces of the emperor tamarin (Saguinus imperator).</title>
        <authorList>
            <person name="Modesto M."/>
            <person name="Michelini S."/>
            <person name="Sansosti M.C."/>
            <person name="De Filippo C."/>
            <person name="Cavalieri D."/>
            <person name="Qvirist L."/>
            <person name="Andlid T."/>
            <person name="Spiezio C."/>
            <person name="Sandri C."/>
            <person name="Pascarelli S."/>
            <person name="Sgorbati B."/>
            <person name="Mattarelli P."/>
        </authorList>
    </citation>
    <scope>NUCLEOTIDE SEQUENCE [LARGE SCALE GENOMIC DNA]</scope>
    <source>
        <strain evidence="1 2">TRI 5</strain>
    </source>
</reference>
<proteinExistence type="predicted"/>
<accession>A0A2U2NBY1</accession>
<sequence>MELGNLLFGNSHGDYPIDRNTAAADQLSDIINELGISGYGHIDYDNEEKLKPITGSTLIPTDRGVDVHNPVTGKLLARFQAYWWGDGDSPEADEPNLIIPDFGVEIRWYKYWSRDAYANQPFTEELVANIRKVLEPALTAAYPYVQHPVYTPVDWDHPVRDYKLWGETIKPILVCRVPGRVSADMYSHGFIYKGKDSGEPFKAIMLTENEMFSTSTQFKDIDDAKAWCERRARRWKRPTK</sequence>
<dbReference type="AlphaFoldDB" id="A0A2U2NBY1"/>
<keyword evidence="2" id="KW-1185">Reference proteome</keyword>
<dbReference type="OrthoDB" id="3222930at2"/>